<dbReference type="EMBL" id="GGMR01002865">
    <property type="protein sequence ID" value="MBY15484.1"/>
    <property type="molecule type" value="Transcribed_RNA"/>
</dbReference>
<dbReference type="GO" id="GO:0016020">
    <property type="term" value="C:membrane"/>
    <property type="evidence" value="ECO:0007669"/>
    <property type="project" value="TreeGrafter"/>
</dbReference>
<keyword evidence="1" id="KW-0732">Signal</keyword>
<organism evidence="3">
    <name type="scientific">Schizaphis graminum</name>
    <name type="common">Green bug aphid</name>
    <dbReference type="NCBI Taxonomy" id="13262"/>
    <lineage>
        <taxon>Eukaryota</taxon>
        <taxon>Metazoa</taxon>
        <taxon>Ecdysozoa</taxon>
        <taxon>Arthropoda</taxon>
        <taxon>Hexapoda</taxon>
        <taxon>Insecta</taxon>
        <taxon>Pterygota</taxon>
        <taxon>Neoptera</taxon>
        <taxon>Paraneoptera</taxon>
        <taxon>Hemiptera</taxon>
        <taxon>Sternorrhyncha</taxon>
        <taxon>Aphidomorpha</taxon>
        <taxon>Aphidoidea</taxon>
        <taxon>Aphididae</taxon>
        <taxon>Aphidini</taxon>
        <taxon>Schizaphis</taxon>
    </lineage>
</organism>
<gene>
    <name evidence="3" type="primary">TRHDE_1</name>
    <name evidence="3" type="ORF">g.4558</name>
</gene>
<accession>A0A2S2NE31</accession>
<feature type="signal peptide" evidence="1">
    <location>
        <begin position="1"/>
        <end position="24"/>
    </location>
</feature>
<dbReference type="Gene3D" id="2.60.40.1730">
    <property type="entry name" value="tricorn interacting facor f3 domain"/>
    <property type="match status" value="1"/>
</dbReference>
<dbReference type="PANTHER" id="PTHR11533:SF18">
    <property type="entry name" value="FI02158P"/>
    <property type="match status" value="1"/>
</dbReference>
<feature type="chain" id="PRO_5015434620" evidence="1">
    <location>
        <begin position="25"/>
        <end position="285"/>
    </location>
</feature>
<proteinExistence type="predicted"/>
<feature type="domain" description="Aminopeptidase N-like N-terminal" evidence="2">
    <location>
        <begin position="41"/>
        <end position="240"/>
    </location>
</feature>
<sequence length="285" mass="33117">MSAFDNMRQQSIIAFLVLFAHVWCNDDKPTVDLGRLPYETVPERYVLSLEPDFDVKNPSFAGRVNISIAVNTTTDEITFNSKDLVLHEIGLTDDNTNSDIKIDSWKYAEDRQQVKVKTNRRILEKRKYTIRIRFNGYFNDDTSDIFYSSYNAYPLFKKRVATNNQLLQSTHARSVFPCYDEPRFKTPFNISIKIKRNEIALSNTPILNTANIDESIIDDLTQYKNWTWVHFIQTPLISTSMVAIFVGKLKQLDKSHLNLTTDVNSLYLDRYIMKNDSDQLNATKK</sequence>
<dbReference type="InterPro" id="IPR045357">
    <property type="entry name" value="Aminopeptidase_N-like_N"/>
</dbReference>
<dbReference type="Pfam" id="PF17900">
    <property type="entry name" value="Peptidase_M1_N"/>
    <property type="match status" value="1"/>
</dbReference>
<name>A0A2S2NE31_SCHGA</name>
<dbReference type="AlphaFoldDB" id="A0A2S2NE31"/>
<evidence type="ECO:0000313" key="3">
    <source>
        <dbReference type="EMBL" id="MBY15484.1"/>
    </source>
</evidence>
<dbReference type="GO" id="GO:0005615">
    <property type="term" value="C:extracellular space"/>
    <property type="evidence" value="ECO:0007669"/>
    <property type="project" value="TreeGrafter"/>
</dbReference>
<dbReference type="InterPro" id="IPR050344">
    <property type="entry name" value="Peptidase_M1_aminopeptidases"/>
</dbReference>
<dbReference type="PANTHER" id="PTHR11533">
    <property type="entry name" value="PROTEASE M1 ZINC METALLOPROTEASE"/>
    <property type="match status" value="1"/>
</dbReference>
<dbReference type="InterPro" id="IPR042097">
    <property type="entry name" value="Aminopeptidase_N-like_N_sf"/>
</dbReference>
<evidence type="ECO:0000259" key="2">
    <source>
        <dbReference type="Pfam" id="PF17900"/>
    </source>
</evidence>
<dbReference type="GO" id="GO:0005737">
    <property type="term" value="C:cytoplasm"/>
    <property type="evidence" value="ECO:0007669"/>
    <property type="project" value="TreeGrafter"/>
</dbReference>
<reference evidence="3" key="1">
    <citation type="submission" date="2018-04" db="EMBL/GenBank/DDBJ databases">
        <title>Transcriptome of Schizaphis graminum biotype I.</title>
        <authorList>
            <person name="Scully E.D."/>
            <person name="Geib S.M."/>
            <person name="Palmer N.A."/>
            <person name="Koch K."/>
            <person name="Bradshaw J."/>
            <person name="Heng-Moss T."/>
            <person name="Sarath G."/>
        </authorList>
    </citation>
    <scope>NUCLEOTIDE SEQUENCE</scope>
</reference>
<evidence type="ECO:0000256" key="1">
    <source>
        <dbReference type="SAM" id="SignalP"/>
    </source>
</evidence>
<dbReference type="SUPFAM" id="SSF63737">
    <property type="entry name" value="Leukotriene A4 hydrolase N-terminal domain"/>
    <property type="match status" value="1"/>
</dbReference>
<protein>
    <submittedName>
        <fullName evidence="3">Thyrotropin-releasing hormone-degrading ectoenzyme</fullName>
    </submittedName>
</protein>